<evidence type="ECO:0000259" key="2">
    <source>
        <dbReference type="Pfam" id="PF22708"/>
    </source>
</evidence>
<evidence type="ECO:0000259" key="1">
    <source>
        <dbReference type="Pfam" id="PF22707"/>
    </source>
</evidence>
<dbReference type="InterPro" id="IPR011990">
    <property type="entry name" value="TPR-like_helical_dom_sf"/>
</dbReference>
<gene>
    <name evidence="3" type="ORF">GCM10011416_00910</name>
</gene>
<dbReference type="EMBL" id="BMJW01000001">
    <property type="protein sequence ID" value="GGG88460.1"/>
    <property type="molecule type" value="Genomic_DNA"/>
</dbReference>
<dbReference type="Gene3D" id="1.25.40.10">
    <property type="entry name" value="Tetratricopeptide repeat domain"/>
    <property type="match status" value="1"/>
</dbReference>
<dbReference type="InterPro" id="IPR054283">
    <property type="entry name" value="DUF7017"/>
</dbReference>
<dbReference type="InterPro" id="IPR054426">
    <property type="entry name" value="S1CSD-TOTE-1"/>
</dbReference>
<evidence type="ECO:0000313" key="4">
    <source>
        <dbReference type="Proteomes" id="UP000633278"/>
    </source>
</evidence>
<dbReference type="RefSeq" id="WP_188597305.1">
    <property type="nucleotide sequence ID" value="NZ_BMJW01000001.1"/>
</dbReference>
<dbReference type="Pfam" id="PF22708">
    <property type="entry name" value="S1CSD-TOTE-1"/>
    <property type="match status" value="1"/>
</dbReference>
<dbReference type="Gene3D" id="1.25.40.1040">
    <property type="match status" value="1"/>
</dbReference>
<protein>
    <recommendedName>
        <fullName evidence="5">Tetratricopeptide repeat-containing protein</fullName>
    </recommendedName>
</protein>
<evidence type="ECO:0008006" key="5">
    <source>
        <dbReference type="Google" id="ProtNLM"/>
    </source>
</evidence>
<organism evidence="3 4">
    <name type="scientific">Polaribacter pacificus</name>
    <dbReference type="NCBI Taxonomy" id="1775173"/>
    <lineage>
        <taxon>Bacteria</taxon>
        <taxon>Pseudomonadati</taxon>
        <taxon>Bacteroidota</taxon>
        <taxon>Flavobacteriia</taxon>
        <taxon>Flavobacteriales</taxon>
        <taxon>Flavobacteriaceae</taxon>
    </lineage>
</organism>
<dbReference type="Pfam" id="PF22707">
    <property type="entry name" value="S1CSD-TOTE-2"/>
    <property type="match status" value="1"/>
</dbReference>
<proteinExistence type="predicted"/>
<dbReference type="Pfam" id="PF22860">
    <property type="entry name" value="DUF7017"/>
    <property type="match status" value="1"/>
</dbReference>
<dbReference type="InterPro" id="IPR054427">
    <property type="entry name" value="S1CSD-TOTE-2"/>
</dbReference>
<reference evidence="3" key="1">
    <citation type="journal article" date="2014" name="Int. J. Syst. Evol. Microbiol.">
        <title>Complete genome sequence of Corynebacterium casei LMG S-19264T (=DSM 44701T), isolated from a smear-ripened cheese.</title>
        <authorList>
            <consortium name="US DOE Joint Genome Institute (JGI-PGF)"/>
            <person name="Walter F."/>
            <person name="Albersmeier A."/>
            <person name="Kalinowski J."/>
            <person name="Ruckert C."/>
        </authorList>
    </citation>
    <scope>NUCLEOTIDE SEQUENCE</scope>
    <source>
        <strain evidence="3">CGMCC 1.15763</strain>
    </source>
</reference>
<keyword evidence="4" id="KW-1185">Reference proteome</keyword>
<comment type="caution">
    <text evidence="3">The sequence shown here is derived from an EMBL/GenBank/DDBJ whole genome shotgun (WGS) entry which is preliminary data.</text>
</comment>
<feature type="domain" description="TOTE conflict systems S1/CSD-like" evidence="1">
    <location>
        <begin position="456"/>
        <end position="516"/>
    </location>
</feature>
<accession>A0A917HT66</accession>
<reference evidence="3" key="2">
    <citation type="submission" date="2020-09" db="EMBL/GenBank/DDBJ databases">
        <authorList>
            <person name="Sun Q."/>
            <person name="Zhou Y."/>
        </authorList>
    </citation>
    <scope>NUCLEOTIDE SEQUENCE</scope>
    <source>
        <strain evidence="3">CGMCC 1.15763</strain>
    </source>
</reference>
<evidence type="ECO:0000313" key="3">
    <source>
        <dbReference type="EMBL" id="GGG88460.1"/>
    </source>
</evidence>
<feature type="domain" description="TOTE conflict systems S1/CSD-like" evidence="2">
    <location>
        <begin position="379"/>
        <end position="441"/>
    </location>
</feature>
<dbReference type="AlphaFoldDB" id="A0A917HT66"/>
<dbReference type="SUPFAM" id="SSF48452">
    <property type="entry name" value="TPR-like"/>
    <property type="match status" value="1"/>
</dbReference>
<dbReference type="Proteomes" id="UP000633278">
    <property type="component" value="Unassembled WGS sequence"/>
</dbReference>
<sequence length="518" mass="60363">MPAKEIKELRESGKLEEALAMAQNELETNPENVWGKRNLAWVYYAFLKKEQGNQNEFITILNKVIELKMPENENLFFEQFCWAIGGHIFKISKSELSNSDKFNAVNLIFEIIKTLKLEQSKGHSFLLKSFHNAFKELPSDGKFNTDNFVDNSKSYSAVFQWAGFDSFLEEDFEPFEINGRKIMSFVEQVIIAYAKVLLKGERLQGGGLSAKINEEKTELFLKFIDIVIDEHPDFQYSLYYKSKLLLGLERFERAKKSLIPFVKKKKNDFWVWDLLGEAYTDDVEMQMACLCKALTLNTKESFLVKVHQKLADLLIGKELYKEASVEVLNSITIRKKNDWKINNELIKYTHLDWFEKELNIKDNKKFYEEQALLAEELLYNNHEEIVIVIDFVNTNKKVVNFIKDKNITGFFSYKHLKMNPKTGDIYKARLNPIGVDGFYKVLTFKNSPNLESDVIKKVSGNLNITTNREFGFINDNFVSPDLIKKYQLKDGDSVICNTILSFNKKKNEWGFKVFEICR</sequence>
<name>A0A917HT66_9FLAO</name>